<keyword evidence="2" id="KW-1185">Reference proteome</keyword>
<sequence length="195" mass="21386">MLAVAVSYYASDTRPTVGASRITFADGSRDHLCSYYHTNTSCEQLTTGGFRYLYFPKVEDCCKCCTYTTGSYECGGPVGPRWVSNATGNLVYLGQEQILSRACHKWGISGVFPGKLNYYFQEVETGLPCGIDGYNYLRSPAEPADDQYLFQPGSVNLAVPGSTFDVPPLCMSSRYCGGKVCASGPDFHQQFEMLV</sequence>
<dbReference type="AlphaFoldDB" id="A0A813CRQ1"/>
<organism evidence="1 2">
    <name type="scientific">Symbiodinium necroappetens</name>
    <dbReference type="NCBI Taxonomy" id="1628268"/>
    <lineage>
        <taxon>Eukaryota</taxon>
        <taxon>Sar</taxon>
        <taxon>Alveolata</taxon>
        <taxon>Dinophyceae</taxon>
        <taxon>Suessiales</taxon>
        <taxon>Symbiodiniaceae</taxon>
        <taxon>Symbiodinium</taxon>
    </lineage>
</organism>
<comment type="caution">
    <text evidence="1">The sequence shown here is derived from an EMBL/GenBank/DDBJ whole genome shotgun (WGS) entry which is preliminary data.</text>
</comment>
<proteinExistence type="predicted"/>
<protein>
    <submittedName>
        <fullName evidence="1">Uncharacterized protein</fullName>
    </submittedName>
</protein>
<reference evidence="1" key="1">
    <citation type="submission" date="2021-02" db="EMBL/GenBank/DDBJ databases">
        <authorList>
            <person name="Dougan E. K."/>
            <person name="Rhodes N."/>
            <person name="Thang M."/>
            <person name="Chan C."/>
        </authorList>
    </citation>
    <scope>NUCLEOTIDE SEQUENCE</scope>
</reference>
<gene>
    <name evidence="1" type="ORF">SNEC2469_LOCUS35490</name>
</gene>
<evidence type="ECO:0000313" key="2">
    <source>
        <dbReference type="Proteomes" id="UP000601435"/>
    </source>
</evidence>
<evidence type="ECO:0000313" key="1">
    <source>
        <dbReference type="EMBL" id="CAE7945067.1"/>
    </source>
</evidence>
<name>A0A813CRQ1_9DINO</name>
<accession>A0A813CRQ1</accession>
<dbReference type="OrthoDB" id="406551at2759"/>
<dbReference type="Proteomes" id="UP000601435">
    <property type="component" value="Unassembled WGS sequence"/>
</dbReference>
<dbReference type="EMBL" id="CAJNJA010103007">
    <property type="protein sequence ID" value="CAE7945067.1"/>
    <property type="molecule type" value="Genomic_DNA"/>
</dbReference>